<accession>A0A7K1XYC8</accession>
<comment type="similarity">
    <text evidence="3">Belongs to the IspD/TarI cytidylyltransferase family. IspD subfamily.</text>
</comment>
<name>A0A7K1XYC8_9SPHI</name>
<dbReference type="AlphaFoldDB" id="A0A7K1XYC8"/>
<dbReference type="RefSeq" id="WP_160906534.1">
    <property type="nucleotide sequence ID" value="NZ_WVHS01000002.1"/>
</dbReference>
<dbReference type="SUPFAM" id="SSF53448">
    <property type="entry name" value="Nucleotide-diphospho-sugar transferases"/>
    <property type="match status" value="1"/>
</dbReference>
<dbReference type="NCBIfam" id="NF001186">
    <property type="entry name" value="PRK00155.2-3"/>
    <property type="match status" value="1"/>
</dbReference>
<gene>
    <name evidence="3" type="primary">ispD</name>
    <name evidence="4" type="ORF">GS398_09540</name>
</gene>
<evidence type="ECO:0000256" key="1">
    <source>
        <dbReference type="ARBA" id="ARBA00022679"/>
    </source>
</evidence>
<dbReference type="PANTHER" id="PTHR32125">
    <property type="entry name" value="2-C-METHYL-D-ERYTHRITOL 4-PHOSPHATE CYTIDYLYLTRANSFERASE, CHLOROPLASTIC"/>
    <property type="match status" value="1"/>
</dbReference>
<dbReference type="EMBL" id="WVHS01000002">
    <property type="protein sequence ID" value="MXV15546.1"/>
    <property type="molecule type" value="Genomic_DNA"/>
</dbReference>
<keyword evidence="3" id="KW-0414">Isoprene biosynthesis</keyword>
<evidence type="ECO:0000256" key="2">
    <source>
        <dbReference type="ARBA" id="ARBA00022695"/>
    </source>
</evidence>
<dbReference type="InterPro" id="IPR001228">
    <property type="entry name" value="IspD"/>
</dbReference>
<dbReference type="FunFam" id="3.90.550.10:FF:000003">
    <property type="entry name" value="2-C-methyl-D-erythritol 4-phosphate cytidylyltransferase"/>
    <property type="match status" value="1"/>
</dbReference>
<comment type="catalytic activity">
    <reaction evidence="3">
        <text>2-C-methyl-D-erythritol 4-phosphate + CTP + H(+) = 4-CDP-2-C-methyl-D-erythritol + diphosphate</text>
        <dbReference type="Rhea" id="RHEA:13429"/>
        <dbReference type="ChEBI" id="CHEBI:15378"/>
        <dbReference type="ChEBI" id="CHEBI:33019"/>
        <dbReference type="ChEBI" id="CHEBI:37563"/>
        <dbReference type="ChEBI" id="CHEBI:57823"/>
        <dbReference type="ChEBI" id="CHEBI:58262"/>
        <dbReference type="EC" id="2.7.7.60"/>
    </reaction>
</comment>
<comment type="caution">
    <text evidence="4">The sequence shown here is derived from an EMBL/GenBank/DDBJ whole genome shotgun (WGS) entry which is preliminary data.</text>
</comment>
<evidence type="ECO:0000256" key="3">
    <source>
        <dbReference type="HAMAP-Rule" id="MF_00108"/>
    </source>
</evidence>
<dbReference type="CDD" id="cd02516">
    <property type="entry name" value="CDP-ME_synthetase"/>
    <property type="match status" value="1"/>
</dbReference>
<dbReference type="PANTHER" id="PTHR32125:SF4">
    <property type="entry name" value="2-C-METHYL-D-ERYTHRITOL 4-PHOSPHATE CYTIDYLYLTRANSFERASE, CHLOROPLASTIC"/>
    <property type="match status" value="1"/>
</dbReference>
<keyword evidence="1 3" id="KW-0808">Transferase</keyword>
<dbReference type="InterPro" id="IPR034683">
    <property type="entry name" value="IspD/TarI"/>
</dbReference>
<feature type="site" description="Positions MEP for the nucleophilic attack" evidence="3">
    <location>
        <position position="206"/>
    </location>
</feature>
<dbReference type="Gene3D" id="3.90.550.10">
    <property type="entry name" value="Spore Coat Polysaccharide Biosynthesis Protein SpsA, Chain A"/>
    <property type="match status" value="1"/>
</dbReference>
<dbReference type="EC" id="2.7.7.60" evidence="3"/>
<protein>
    <recommendedName>
        <fullName evidence="3">2-C-methyl-D-erythritol 4-phosphate cytidylyltransferase</fullName>
        <ecNumber evidence="3">2.7.7.60</ecNumber>
    </recommendedName>
    <alternativeName>
        <fullName evidence="3">4-diphosphocytidyl-2C-methyl-D-erythritol synthase</fullName>
    </alternativeName>
    <alternativeName>
        <fullName evidence="3">MEP cytidylyltransferase</fullName>
        <shortName evidence="3">MCT</shortName>
    </alternativeName>
</protein>
<feature type="site" description="Positions MEP for the nucleophilic attack" evidence="3">
    <location>
        <position position="152"/>
    </location>
</feature>
<dbReference type="Proteomes" id="UP000451233">
    <property type="component" value="Unassembled WGS sequence"/>
</dbReference>
<dbReference type="NCBIfam" id="TIGR00453">
    <property type="entry name" value="ispD"/>
    <property type="match status" value="1"/>
</dbReference>
<dbReference type="GO" id="GO:0050518">
    <property type="term" value="F:2-C-methyl-D-erythritol 4-phosphate cytidylyltransferase activity"/>
    <property type="evidence" value="ECO:0007669"/>
    <property type="project" value="UniProtKB-UniRule"/>
</dbReference>
<keyword evidence="2 3" id="KW-0548">Nucleotidyltransferase</keyword>
<dbReference type="HAMAP" id="MF_00108">
    <property type="entry name" value="IspD"/>
    <property type="match status" value="1"/>
</dbReference>
<reference evidence="4 5" key="1">
    <citation type="submission" date="2019-11" db="EMBL/GenBank/DDBJ databases">
        <title>Pedobacter sp. HMF7056 Genome sequencing and assembly.</title>
        <authorList>
            <person name="Kang H."/>
            <person name="Kim H."/>
            <person name="Joh K."/>
        </authorList>
    </citation>
    <scope>NUCLEOTIDE SEQUENCE [LARGE SCALE GENOMIC DNA]</scope>
    <source>
        <strain evidence="4 5">HMF7056</strain>
    </source>
</reference>
<feature type="site" description="Transition state stabilizer" evidence="3">
    <location>
        <position position="22"/>
    </location>
</feature>
<dbReference type="InterPro" id="IPR029044">
    <property type="entry name" value="Nucleotide-diphossugar_trans"/>
</dbReference>
<proteinExistence type="inferred from homology"/>
<dbReference type="GO" id="GO:0019288">
    <property type="term" value="P:isopentenyl diphosphate biosynthetic process, methylerythritol 4-phosphate pathway"/>
    <property type="evidence" value="ECO:0007669"/>
    <property type="project" value="UniProtKB-UniRule"/>
</dbReference>
<dbReference type="UniPathway" id="UPA00056">
    <property type="reaction ID" value="UER00093"/>
</dbReference>
<keyword evidence="5" id="KW-1185">Reference proteome</keyword>
<sequence>MKYYAIIVAGGSGSRMGSEIPKQFLQVAGKPVLMHTIEAFYYSDFRPGILLVLPSGHHDYWSRLCMQAGFTVPVTLVAGGEQRFHSVKNALETITEESVIAIHDAVRPVISNKIISNTFRIAEEGGNAIVAIPSKDSIRQVNADGHSVALDRKNIFLVQTPQTFRSGILKAAYTQAFSPEFTDDASVVEKSGIAINLVEGDPDNLKITFPGDLLIAEWLLAKKNPAQAPDSIISIPG</sequence>
<evidence type="ECO:0000313" key="4">
    <source>
        <dbReference type="EMBL" id="MXV15546.1"/>
    </source>
</evidence>
<dbReference type="Pfam" id="PF01128">
    <property type="entry name" value="IspD"/>
    <property type="match status" value="1"/>
</dbReference>
<feature type="site" description="Transition state stabilizer" evidence="3">
    <location>
        <position position="15"/>
    </location>
</feature>
<comment type="pathway">
    <text evidence="3">Isoprenoid biosynthesis; isopentenyl diphosphate biosynthesis via DXP pathway; isopentenyl diphosphate from 1-deoxy-D-xylulose 5-phosphate: step 2/6.</text>
</comment>
<dbReference type="InterPro" id="IPR050088">
    <property type="entry name" value="IspD/TarI_cytidylyltransf_bact"/>
</dbReference>
<comment type="function">
    <text evidence="3">Catalyzes the formation of 4-diphosphocytidyl-2-C-methyl-D-erythritol from CTP and 2-C-methyl-D-erythritol 4-phosphate (MEP).</text>
</comment>
<evidence type="ECO:0000313" key="5">
    <source>
        <dbReference type="Proteomes" id="UP000451233"/>
    </source>
</evidence>
<organism evidence="4 5">
    <name type="scientific">Hufsiella ginkgonis</name>
    <dbReference type="NCBI Taxonomy" id="2695274"/>
    <lineage>
        <taxon>Bacteria</taxon>
        <taxon>Pseudomonadati</taxon>
        <taxon>Bacteroidota</taxon>
        <taxon>Sphingobacteriia</taxon>
        <taxon>Sphingobacteriales</taxon>
        <taxon>Sphingobacteriaceae</taxon>
        <taxon>Hufsiella</taxon>
    </lineage>
</organism>